<organism evidence="1 2">
    <name type="scientific">Terrilactibacillus tamarindi</name>
    <dbReference type="NCBI Taxonomy" id="2599694"/>
    <lineage>
        <taxon>Bacteria</taxon>
        <taxon>Bacillati</taxon>
        <taxon>Bacillota</taxon>
        <taxon>Bacilli</taxon>
        <taxon>Bacillales</taxon>
        <taxon>Bacillaceae</taxon>
        <taxon>Terrilactibacillus</taxon>
    </lineage>
</organism>
<gene>
    <name evidence="1" type="ORF">GMB86_14400</name>
</gene>
<comment type="caution">
    <text evidence="1">The sequence shown here is derived from an EMBL/GenBank/DDBJ whole genome shotgun (WGS) entry which is preliminary data.</text>
</comment>
<dbReference type="RefSeq" id="WP_155221074.1">
    <property type="nucleotide sequence ID" value="NZ_WNHB01000029.1"/>
</dbReference>
<proteinExistence type="predicted"/>
<keyword evidence="2" id="KW-1185">Reference proteome</keyword>
<evidence type="ECO:0000313" key="2">
    <source>
        <dbReference type="Proteomes" id="UP000440978"/>
    </source>
</evidence>
<dbReference type="AlphaFoldDB" id="A0A6N8CWR6"/>
<protein>
    <submittedName>
        <fullName evidence="1">YqzE family protein</fullName>
    </submittedName>
</protein>
<dbReference type="Proteomes" id="UP000440978">
    <property type="component" value="Unassembled WGS sequence"/>
</dbReference>
<dbReference type="EMBL" id="WNHB01000029">
    <property type="protein sequence ID" value="MTT33186.1"/>
    <property type="molecule type" value="Genomic_DNA"/>
</dbReference>
<name>A0A6N8CWR6_9BACI</name>
<sequence length="67" mass="8143">MKSDEYVRFLTEQFVQHMEKPKSVRKSIKEEKKQYKASKREQWFGLLPYAFSHYVKGAKKKLSKKMK</sequence>
<accession>A0A6N8CWR6</accession>
<dbReference type="Pfam" id="PF14038">
    <property type="entry name" value="YqzE"/>
    <property type="match status" value="1"/>
</dbReference>
<dbReference type="OrthoDB" id="2691835at2"/>
<dbReference type="InterPro" id="IPR025622">
    <property type="entry name" value="YqzE"/>
</dbReference>
<evidence type="ECO:0000313" key="1">
    <source>
        <dbReference type="EMBL" id="MTT33186.1"/>
    </source>
</evidence>
<reference evidence="1 2" key="1">
    <citation type="submission" date="2019-11" db="EMBL/GenBank/DDBJ databases">
        <title>Terrilactibacillus tamarindus sp. nov. BCM23-1 isolated from bark of Tamarindus indica.</title>
        <authorList>
            <person name="Kingkaew E."/>
            <person name="Tanasupawat S."/>
        </authorList>
    </citation>
    <scope>NUCLEOTIDE SEQUENCE [LARGE SCALE GENOMIC DNA]</scope>
    <source>
        <strain evidence="1 2">BCM23-1</strain>
    </source>
</reference>